<feature type="transmembrane region" description="Helical" evidence="1">
    <location>
        <begin position="40"/>
        <end position="65"/>
    </location>
</feature>
<protein>
    <submittedName>
        <fullName evidence="2">(Mediterranean fruit fly) hypothetical protein</fullName>
    </submittedName>
</protein>
<evidence type="ECO:0000313" key="3">
    <source>
        <dbReference type="Proteomes" id="UP000606786"/>
    </source>
</evidence>
<dbReference type="EMBL" id="CAJHJT010000001">
    <property type="protein sequence ID" value="CAD6994745.1"/>
    <property type="molecule type" value="Genomic_DNA"/>
</dbReference>
<dbReference type="Proteomes" id="UP000606786">
    <property type="component" value="Unassembled WGS sequence"/>
</dbReference>
<keyword evidence="1" id="KW-0472">Membrane</keyword>
<keyword evidence="1" id="KW-0812">Transmembrane</keyword>
<gene>
    <name evidence="2" type="ORF">CCAP1982_LOCUS3478</name>
</gene>
<proteinExistence type="predicted"/>
<organism evidence="2 3">
    <name type="scientific">Ceratitis capitata</name>
    <name type="common">Mediterranean fruit fly</name>
    <name type="synonym">Tephritis capitata</name>
    <dbReference type="NCBI Taxonomy" id="7213"/>
    <lineage>
        <taxon>Eukaryota</taxon>
        <taxon>Metazoa</taxon>
        <taxon>Ecdysozoa</taxon>
        <taxon>Arthropoda</taxon>
        <taxon>Hexapoda</taxon>
        <taxon>Insecta</taxon>
        <taxon>Pterygota</taxon>
        <taxon>Neoptera</taxon>
        <taxon>Endopterygota</taxon>
        <taxon>Diptera</taxon>
        <taxon>Brachycera</taxon>
        <taxon>Muscomorpha</taxon>
        <taxon>Tephritoidea</taxon>
        <taxon>Tephritidae</taxon>
        <taxon>Ceratitis</taxon>
        <taxon>Ceratitis</taxon>
    </lineage>
</organism>
<accession>A0A811UBE5</accession>
<keyword evidence="1" id="KW-1133">Transmembrane helix</keyword>
<evidence type="ECO:0000256" key="1">
    <source>
        <dbReference type="SAM" id="Phobius"/>
    </source>
</evidence>
<dbReference type="OrthoDB" id="8057520at2759"/>
<name>A0A811UBE5_CERCA</name>
<comment type="caution">
    <text evidence="2">The sequence shown here is derived from an EMBL/GenBank/DDBJ whole genome shotgun (WGS) entry which is preliminary data.</text>
</comment>
<keyword evidence="3" id="KW-1185">Reference proteome</keyword>
<evidence type="ECO:0000313" key="2">
    <source>
        <dbReference type="EMBL" id="CAD6994745.1"/>
    </source>
</evidence>
<dbReference type="AlphaFoldDB" id="A0A811UBE5"/>
<sequence>MAGMLLDNIYNKGQEDLPYDADSERMIGDKDAIVDFTKNAFILLLIMLLLGLIKALIGCTCSAYVDRYGFDYAQPGKASTEWKCANLRSNSSSENKSNYQEKNHFDPKRFDEEDDVILTQHIESCSKTNVSSARGNSGIKRISGGNVLCSLKNSRNLMPYTILENTGSQGSDEEENTKYILKTLAESRESLRTLLSTKNALDITADPDDKLHQAEEFVESLIEAQIVYRKLDRPVGNVKNIPYGIKYCVQGYFLPTTEAGYEFVNYHPLVQYYGIAANGAFMEALRPPVLLNPNDFSRVYKNNLDVLNANDLHVNPPYCVPCINVYCCDFLAIT</sequence>
<reference evidence="2" key="1">
    <citation type="submission" date="2020-11" db="EMBL/GenBank/DDBJ databases">
        <authorList>
            <person name="Whitehead M."/>
        </authorList>
    </citation>
    <scope>NUCLEOTIDE SEQUENCE</scope>
    <source>
        <strain evidence="2">EGII</strain>
    </source>
</reference>